<evidence type="ECO:0000256" key="3">
    <source>
        <dbReference type="PROSITE-ProRule" id="PRU00335"/>
    </source>
</evidence>
<evidence type="ECO:0000259" key="4">
    <source>
        <dbReference type="PROSITE" id="PS50977"/>
    </source>
</evidence>
<dbReference type="Proteomes" id="UP000298484">
    <property type="component" value="Unassembled WGS sequence"/>
</dbReference>
<feature type="DNA-binding region" description="H-T-H motif" evidence="3">
    <location>
        <begin position="23"/>
        <end position="42"/>
    </location>
</feature>
<dbReference type="AlphaFoldDB" id="A0A4Y9ACV4"/>
<dbReference type="Gene3D" id="1.10.357.10">
    <property type="entry name" value="Tetracycline Repressor, domain 2"/>
    <property type="match status" value="1"/>
</dbReference>
<dbReference type="InterPro" id="IPR050624">
    <property type="entry name" value="HTH-type_Tx_Regulator"/>
</dbReference>
<feature type="domain" description="HTH tetR-type" evidence="4">
    <location>
        <begin position="1"/>
        <end position="60"/>
    </location>
</feature>
<proteinExistence type="predicted"/>
<accession>A0A4Y9ACV4</accession>
<evidence type="ECO:0000256" key="2">
    <source>
        <dbReference type="ARBA" id="ARBA00023125"/>
    </source>
</evidence>
<dbReference type="InterPro" id="IPR001647">
    <property type="entry name" value="HTH_TetR"/>
</dbReference>
<sequence length="199" mass="23430">MTRDKIIEATIENFAEYGYQGTSMRKIAEKVGIKTASIYYFFANKQELFIQSIRVILQHHFANMKAAYENHESEQISPLFSELFNRIVFHHTQHEEETKGYIMMVTSPIPDIKQEVRVYLEKYDSWLVDHLTQVIRQRYPDLHESEIEAIIDYFIFIGNGLFWGVIIYDRETIDKNLKQAVTLMNQCLSHVIGSEKDGR</sequence>
<dbReference type="PANTHER" id="PTHR43479">
    <property type="entry name" value="ACREF/ENVCD OPERON REPRESSOR-RELATED"/>
    <property type="match status" value="1"/>
</dbReference>
<evidence type="ECO:0000256" key="1">
    <source>
        <dbReference type="ARBA" id="ARBA00022491"/>
    </source>
</evidence>
<dbReference type="Gene3D" id="1.10.10.60">
    <property type="entry name" value="Homeodomain-like"/>
    <property type="match status" value="1"/>
</dbReference>
<dbReference type="SUPFAM" id="SSF46689">
    <property type="entry name" value="Homeodomain-like"/>
    <property type="match status" value="1"/>
</dbReference>
<evidence type="ECO:0000313" key="5">
    <source>
        <dbReference type="EMBL" id="TFJ92201.1"/>
    </source>
</evidence>
<dbReference type="Pfam" id="PF00440">
    <property type="entry name" value="TetR_N"/>
    <property type="match status" value="1"/>
</dbReference>
<dbReference type="PROSITE" id="PS50977">
    <property type="entry name" value="HTH_TETR_2"/>
    <property type="match status" value="1"/>
</dbReference>
<dbReference type="OrthoDB" id="509229at2"/>
<protein>
    <submittedName>
        <fullName evidence="5">TetR/AcrR family transcriptional regulator</fullName>
    </submittedName>
</protein>
<organism evidence="5 6">
    <name type="scientific">Lentibacillus salicampi</name>
    <dbReference type="NCBI Taxonomy" id="175306"/>
    <lineage>
        <taxon>Bacteria</taxon>
        <taxon>Bacillati</taxon>
        <taxon>Bacillota</taxon>
        <taxon>Bacilli</taxon>
        <taxon>Bacillales</taxon>
        <taxon>Bacillaceae</taxon>
        <taxon>Lentibacillus</taxon>
    </lineage>
</organism>
<reference evidence="5 6" key="1">
    <citation type="submission" date="2019-03" db="EMBL/GenBank/DDBJ databases">
        <title>Genome sequence of Lentibacillus salicampi ATCC BAA-719.</title>
        <authorList>
            <person name="Maclea K.S."/>
            <person name="Simoes Junior M."/>
        </authorList>
    </citation>
    <scope>NUCLEOTIDE SEQUENCE [LARGE SCALE GENOMIC DNA]</scope>
    <source>
        <strain evidence="5 6">ATCC BAA-719</strain>
    </source>
</reference>
<keyword evidence="2 3" id="KW-0238">DNA-binding</keyword>
<keyword evidence="1" id="KW-0678">Repressor</keyword>
<dbReference type="PANTHER" id="PTHR43479:SF11">
    <property type="entry name" value="ACREF_ENVCD OPERON REPRESSOR-RELATED"/>
    <property type="match status" value="1"/>
</dbReference>
<evidence type="ECO:0000313" key="6">
    <source>
        <dbReference type="Proteomes" id="UP000298484"/>
    </source>
</evidence>
<dbReference type="InterPro" id="IPR009057">
    <property type="entry name" value="Homeodomain-like_sf"/>
</dbReference>
<name>A0A4Y9ACV4_9BACI</name>
<comment type="caution">
    <text evidence="5">The sequence shown here is derived from an EMBL/GenBank/DDBJ whole genome shotgun (WGS) entry which is preliminary data.</text>
</comment>
<gene>
    <name evidence="5" type="ORF">E4U82_13580</name>
</gene>
<dbReference type="RefSeq" id="WP_135110714.1">
    <property type="nucleotide sequence ID" value="NZ_SRHY01000027.1"/>
</dbReference>
<keyword evidence="6" id="KW-1185">Reference proteome</keyword>
<dbReference type="GO" id="GO:0003677">
    <property type="term" value="F:DNA binding"/>
    <property type="evidence" value="ECO:0007669"/>
    <property type="project" value="UniProtKB-UniRule"/>
</dbReference>
<dbReference type="EMBL" id="SRHY01000027">
    <property type="protein sequence ID" value="TFJ92201.1"/>
    <property type="molecule type" value="Genomic_DNA"/>
</dbReference>
<dbReference type="PRINTS" id="PR00455">
    <property type="entry name" value="HTHTETR"/>
</dbReference>